<feature type="modified residue" description="3-oxoalanine (Ser)" evidence="3">
    <location>
        <position position="98"/>
    </location>
</feature>
<evidence type="ECO:0000259" key="4">
    <source>
        <dbReference type="Pfam" id="PF00884"/>
    </source>
</evidence>
<evidence type="ECO:0000256" key="1">
    <source>
        <dbReference type="ARBA" id="ARBA00008779"/>
    </source>
</evidence>
<dbReference type="Gene3D" id="3.30.1120.10">
    <property type="match status" value="1"/>
</dbReference>
<dbReference type="InterPro" id="IPR017850">
    <property type="entry name" value="Alkaline_phosphatase_core_sf"/>
</dbReference>
<evidence type="ECO:0000256" key="3">
    <source>
        <dbReference type="PIRSR" id="PIRSR600917-52"/>
    </source>
</evidence>
<keyword evidence="2 5" id="KW-0378">Hydrolase</keyword>
<dbReference type="InterPro" id="IPR024607">
    <property type="entry name" value="Sulfatase_CS"/>
</dbReference>
<dbReference type="SUPFAM" id="SSF53649">
    <property type="entry name" value="Alkaline phosphatase-like"/>
    <property type="match status" value="1"/>
</dbReference>
<dbReference type="CDD" id="cd16145">
    <property type="entry name" value="ARS_like"/>
    <property type="match status" value="1"/>
</dbReference>
<dbReference type="AlphaFoldDB" id="A0A2M9VCT5"/>
<dbReference type="Pfam" id="PF00884">
    <property type="entry name" value="Sulfatase"/>
    <property type="match status" value="1"/>
</dbReference>
<dbReference type="EMBL" id="PDCW01000001">
    <property type="protein sequence ID" value="PJY76438.1"/>
    <property type="molecule type" value="Genomic_DNA"/>
</dbReference>
<comment type="similarity">
    <text evidence="1">Belongs to the sulfatase family.</text>
</comment>
<dbReference type="PROSITE" id="PS00523">
    <property type="entry name" value="SULFATASE_1"/>
    <property type="match status" value="1"/>
</dbReference>
<dbReference type="InterPro" id="IPR052701">
    <property type="entry name" value="GAG_Ulvan_Degrading_Sulfatases"/>
</dbReference>
<dbReference type="InterPro" id="IPR000917">
    <property type="entry name" value="Sulfatase_N"/>
</dbReference>
<organism evidence="5 6">
    <name type="scientific">Bacteroides fragilis</name>
    <dbReference type="NCBI Taxonomy" id="817"/>
    <lineage>
        <taxon>Bacteria</taxon>
        <taxon>Pseudomonadati</taxon>
        <taxon>Bacteroidota</taxon>
        <taxon>Bacteroidia</taxon>
        <taxon>Bacteroidales</taxon>
        <taxon>Bacteroidaceae</taxon>
        <taxon>Bacteroides</taxon>
    </lineage>
</organism>
<evidence type="ECO:0000313" key="6">
    <source>
        <dbReference type="Proteomes" id="UP000231846"/>
    </source>
</evidence>
<accession>A0A2M9VCT5</accession>
<evidence type="ECO:0000256" key="2">
    <source>
        <dbReference type="ARBA" id="ARBA00022801"/>
    </source>
</evidence>
<dbReference type="PANTHER" id="PTHR43751">
    <property type="entry name" value="SULFATASE"/>
    <property type="match status" value="1"/>
</dbReference>
<evidence type="ECO:0000313" key="5">
    <source>
        <dbReference type="EMBL" id="PJY76438.1"/>
    </source>
</evidence>
<dbReference type="GO" id="GO:0004065">
    <property type="term" value="F:arylsulfatase activity"/>
    <property type="evidence" value="ECO:0007669"/>
    <property type="project" value="UniProtKB-EC"/>
</dbReference>
<reference evidence="5 6" key="1">
    <citation type="journal article" date="2017" name="MBio">
        <title>Gut Symbiont Bacteroides fragilis Secretes a Eukaryotic-Like Ubiquitin Protein That Mediates Intraspecies Antagonism.</title>
        <authorList>
            <person name="Chatzidaki-Livanis M."/>
            <person name="Coyne M.J."/>
            <person name="Roelofs K.G."/>
            <person name="Gentyala R.R."/>
            <person name="Caldwell J.M."/>
            <person name="Comstock L.E."/>
        </authorList>
    </citation>
    <scope>NUCLEOTIDE SEQUENCE [LARGE SCALE GENOMIC DNA]</scope>
    <source>
        <strain evidence="5 6">12905</strain>
    </source>
</reference>
<protein>
    <submittedName>
        <fullName evidence="5">Arylsulfatase</fullName>
        <ecNumber evidence="5">3.1.6.1</ecNumber>
    </submittedName>
</protein>
<sequence>MLSVVKLKPNELETNPRMNQKIIYSSALLVGLGSPQAFAHKEKAHTPQKPNIIFIMCDDMGYGDLGCYGQPYISTPNIDNMAREGMRFTQAYAGSPVSAPSRASLMTGQHTGHCEVRGNKEYWTQASTVMYGDNKEFSVVGQHPYDPEHVILPEIMKDNGYTTGMFGKWAGGYEGSASTPDKRGIDEYYGYICQFQAHLYYPNFLNRYSPSLGDTGVVRVVMEENIKYPMYGPDYHKRTQYSADLIHQKAMEWIEKQDGEQPFFGIFTYTLPHAELVQPEDSILNHYKTQFADDKAFGGQKGSRYNAITHVHAQFAGMITRLDYYVGEVLKKLEEKGFDENTIVIFTSDNGPHEEGGADPTFFGRDGKLRGLKRQCYEGGIRVPFIVRWPGQVAAGTVNDHQCAFYDVMPTLCDLTGVKNFTKKYVNKKKEADYFDGISFAPTILGKKNQKKHDFLYWEFNETNQIGVRMGDWKMVVKKGTPFLYNLATDIHEDHNVAAENPDIVKKMVGIIHQQHTENPNFKVTLPPTM</sequence>
<proteinExistence type="inferred from homology"/>
<comment type="PTM">
    <text evidence="3">The conversion to 3-oxoalanine (also known as C-formylglycine, FGly), of a serine or cysteine residue in prokaryotes and of a cysteine residue in eukaryotes, is critical for catalytic activity.</text>
</comment>
<name>A0A2M9VCT5_BACFG</name>
<dbReference type="PANTHER" id="PTHR43751:SF3">
    <property type="entry name" value="SULFATASE N-TERMINAL DOMAIN-CONTAINING PROTEIN"/>
    <property type="match status" value="1"/>
</dbReference>
<feature type="domain" description="Sulfatase N-terminal" evidence="4">
    <location>
        <begin position="50"/>
        <end position="418"/>
    </location>
</feature>
<comment type="caution">
    <text evidence="5">The sequence shown here is derived from an EMBL/GenBank/DDBJ whole genome shotgun (WGS) entry which is preliminary data.</text>
</comment>
<dbReference type="Proteomes" id="UP000231846">
    <property type="component" value="Unassembled WGS sequence"/>
</dbReference>
<dbReference type="Gene3D" id="3.40.720.10">
    <property type="entry name" value="Alkaline Phosphatase, subunit A"/>
    <property type="match status" value="1"/>
</dbReference>
<dbReference type="EC" id="3.1.6.1" evidence="5"/>
<gene>
    <name evidence="5" type="primary">atsA_1</name>
    <name evidence="5" type="ORF">CQW34_00011</name>
</gene>